<evidence type="ECO:0008006" key="2">
    <source>
        <dbReference type="Google" id="ProtNLM"/>
    </source>
</evidence>
<dbReference type="Gramene" id="NC1G0130940.1">
    <property type="protein sequence ID" value="NC1G0130940.1:cds"/>
    <property type="gene ID" value="NC1G0130940"/>
</dbReference>
<dbReference type="InterPro" id="IPR023393">
    <property type="entry name" value="START-like_dom_sf"/>
</dbReference>
<dbReference type="EMBL" id="LR721774">
    <property type="protein sequence ID" value="VVV44659.1"/>
    <property type="molecule type" value="Genomic_DNA"/>
</dbReference>
<dbReference type="OMA" id="MEIHKEG"/>
<accession>A0A5K0VXE2</accession>
<dbReference type="InterPro" id="IPR053249">
    <property type="entry name" value="LFS"/>
</dbReference>
<dbReference type="CDD" id="cd07821">
    <property type="entry name" value="PYR_PYL_RCAR_like"/>
    <property type="match status" value="1"/>
</dbReference>
<dbReference type="PANTHER" id="PTHR33789:SF11">
    <property type="entry name" value="OS05G0202300 PROTEIN"/>
    <property type="match status" value="1"/>
</dbReference>
<protein>
    <recommendedName>
        <fullName evidence="2">Bet v I/Major latex protein domain-containing protein</fullName>
    </recommendedName>
</protein>
<dbReference type="OrthoDB" id="1928994at2759"/>
<dbReference type="Gene3D" id="3.30.530.20">
    <property type="match status" value="1"/>
</dbReference>
<sequence>MALQQEQEAKWGGKVSALVGGVMADQVWPLLAEFGRMDRWMPTVATCQLIGVAGTPGCLRYCASAGGDRWAKEVLKSIDHARRKMCYEMTESSMGWRYYEASVEVVDSAEEGGCRIEWTFRMDPVDDRTEEGIVQYIGFALGCISKRMQEFLCGGAGGDSGGGCGNDAA</sequence>
<organism evidence="1">
    <name type="scientific">Nymphaea colorata</name>
    <name type="common">pocket water lily</name>
    <dbReference type="NCBI Taxonomy" id="210225"/>
    <lineage>
        <taxon>Eukaryota</taxon>
        <taxon>Viridiplantae</taxon>
        <taxon>Streptophyta</taxon>
        <taxon>Embryophyta</taxon>
        <taxon>Tracheophyta</taxon>
        <taxon>Spermatophyta</taxon>
        <taxon>Magnoliopsida</taxon>
        <taxon>Nymphaeales</taxon>
        <taxon>Nymphaeaceae</taxon>
        <taxon>Nymphaea</taxon>
    </lineage>
</organism>
<gene>
    <name evidence="1" type="ORF">NYM_LOCUS1911</name>
</gene>
<proteinExistence type="predicted"/>
<dbReference type="SUPFAM" id="SSF55961">
    <property type="entry name" value="Bet v1-like"/>
    <property type="match status" value="1"/>
</dbReference>
<name>A0A5K0VXE2_9MAGN</name>
<dbReference type="InterPro" id="IPR019587">
    <property type="entry name" value="Polyketide_cyclase/dehydratase"/>
</dbReference>
<evidence type="ECO:0000313" key="1">
    <source>
        <dbReference type="EMBL" id="VVV44659.1"/>
    </source>
</evidence>
<dbReference type="PANTHER" id="PTHR33789">
    <property type="entry name" value="LACHRYMATORY-FACTOR SYNTHASE"/>
    <property type="match status" value="1"/>
</dbReference>
<reference evidence="1" key="1">
    <citation type="submission" date="2019-09" db="EMBL/GenBank/DDBJ databases">
        <authorList>
            <person name="Zhang L."/>
        </authorList>
    </citation>
    <scope>NUCLEOTIDE SEQUENCE</scope>
</reference>
<dbReference type="AlphaFoldDB" id="A0A5K0VXE2"/>
<dbReference type="Pfam" id="PF10604">
    <property type="entry name" value="Polyketide_cyc2"/>
    <property type="match status" value="1"/>
</dbReference>